<gene>
    <name evidence="1" type="ORF">C2G38_2184600</name>
</gene>
<evidence type="ECO:0000313" key="1">
    <source>
        <dbReference type="EMBL" id="RIB18427.1"/>
    </source>
</evidence>
<evidence type="ECO:0000313" key="2">
    <source>
        <dbReference type="Proteomes" id="UP000266673"/>
    </source>
</evidence>
<dbReference type="EMBL" id="QKWP01000539">
    <property type="protein sequence ID" value="RIB18427.1"/>
    <property type="molecule type" value="Genomic_DNA"/>
</dbReference>
<reference evidence="1 2" key="1">
    <citation type="submission" date="2018-06" db="EMBL/GenBank/DDBJ databases">
        <title>Comparative genomics reveals the genomic features of Rhizophagus irregularis, R. cerebriforme, R. diaphanum and Gigaspora rosea, and their symbiotic lifestyle signature.</title>
        <authorList>
            <person name="Morin E."/>
            <person name="San Clemente H."/>
            <person name="Chen E.C.H."/>
            <person name="De La Providencia I."/>
            <person name="Hainaut M."/>
            <person name="Kuo A."/>
            <person name="Kohler A."/>
            <person name="Murat C."/>
            <person name="Tang N."/>
            <person name="Roy S."/>
            <person name="Loubradou J."/>
            <person name="Henrissat B."/>
            <person name="Grigoriev I.V."/>
            <person name="Corradi N."/>
            <person name="Roux C."/>
            <person name="Martin F.M."/>
        </authorList>
    </citation>
    <scope>NUCLEOTIDE SEQUENCE [LARGE SCALE GENOMIC DNA]</scope>
    <source>
        <strain evidence="1 2">DAOM 194757</strain>
    </source>
</reference>
<dbReference type="InterPro" id="IPR036397">
    <property type="entry name" value="RNaseH_sf"/>
</dbReference>
<keyword evidence="2" id="KW-1185">Reference proteome</keyword>
<evidence type="ECO:0008006" key="3">
    <source>
        <dbReference type="Google" id="ProtNLM"/>
    </source>
</evidence>
<comment type="caution">
    <text evidence="1">The sequence shown here is derived from an EMBL/GenBank/DDBJ whole genome shotgun (WGS) entry which is preliminary data.</text>
</comment>
<dbReference type="InterPro" id="IPR012337">
    <property type="entry name" value="RNaseH-like_sf"/>
</dbReference>
<name>A0A397VAT5_9GLOM</name>
<protein>
    <recommendedName>
        <fullName evidence="3">RNase H type-1 domain-containing protein</fullName>
    </recommendedName>
</protein>
<sequence>MFCLLNNARKEVNNPKRRIFLYEKAKIVTGYDSKSGPKKYSLKDTKVAKKNKEELLEPIDQLLYNTQIQIINKKYRTQISDTSYIWLQEWINKTKDWTMEENLDKQDTIRNHKFNQISEEWADEYKPKENIDPNWYKEGNPEKVKQSNDREAHFEGTLFRRITRRLDKWSNPYCEQFIRVCKREERGDMGATTKYKESFQFNDSTLIALSKKNLQIIIRKAEEFYRLNDIEVNPKKTELLVLNSKLKKEEQFVEMGKAKEVVWALAKKLELEVPESNFTKEWCLKEETDTNKTRMHYSSNIGWAGSIKSLQKLGFIASNNKGNLELEFKNKKKRRKENLEKKQIKKMTQEKRALTDILKWTHGWEVDRTEISSKVYNKKVDKSTNPNGLVKCDNLNRGSNLEYSLVQVNEKRQVVRDIKERLQKWISSTRPELMKIFCSTPIAPDNSKVVIRSNSQATIGTIRKRNVTNRTKKIKAHSGEEFNERADALAKLVCSEKETTKKKDAKSLEVINKLESI</sequence>
<dbReference type="Gene3D" id="3.30.420.10">
    <property type="entry name" value="Ribonuclease H-like superfamily/Ribonuclease H"/>
    <property type="match status" value="1"/>
</dbReference>
<organism evidence="1 2">
    <name type="scientific">Gigaspora rosea</name>
    <dbReference type="NCBI Taxonomy" id="44941"/>
    <lineage>
        <taxon>Eukaryota</taxon>
        <taxon>Fungi</taxon>
        <taxon>Fungi incertae sedis</taxon>
        <taxon>Mucoromycota</taxon>
        <taxon>Glomeromycotina</taxon>
        <taxon>Glomeromycetes</taxon>
        <taxon>Diversisporales</taxon>
        <taxon>Gigasporaceae</taxon>
        <taxon>Gigaspora</taxon>
    </lineage>
</organism>
<dbReference type="Proteomes" id="UP000266673">
    <property type="component" value="Unassembled WGS sequence"/>
</dbReference>
<dbReference type="OrthoDB" id="2446831at2759"/>
<dbReference type="AlphaFoldDB" id="A0A397VAT5"/>
<dbReference type="GO" id="GO:0003676">
    <property type="term" value="F:nucleic acid binding"/>
    <property type="evidence" value="ECO:0007669"/>
    <property type="project" value="InterPro"/>
</dbReference>
<dbReference type="SUPFAM" id="SSF53098">
    <property type="entry name" value="Ribonuclease H-like"/>
    <property type="match status" value="1"/>
</dbReference>
<accession>A0A397VAT5</accession>
<proteinExistence type="predicted"/>